<dbReference type="PANTHER" id="PTHR11733">
    <property type="entry name" value="ZINC METALLOPROTEASE FAMILY M13 NEPRILYSIN-RELATED"/>
    <property type="match status" value="1"/>
</dbReference>
<organism evidence="11 12">
    <name type="scientific">Varroa destructor</name>
    <name type="common">Honeybee mite</name>
    <dbReference type="NCBI Taxonomy" id="109461"/>
    <lineage>
        <taxon>Eukaryota</taxon>
        <taxon>Metazoa</taxon>
        <taxon>Ecdysozoa</taxon>
        <taxon>Arthropoda</taxon>
        <taxon>Chelicerata</taxon>
        <taxon>Arachnida</taxon>
        <taxon>Acari</taxon>
        <taxon>Parasitiformes</taxon>
        <taxon>Mesostigmata</taxon>
        <taxon>Gamasina</taxon>
        <taxon>Dermanyssoidea</taxon>
        <taxon>Varroidae</taxon>
        <taxon>Varroa</taxon>
    </lineage>
</organism>
<feature type="transmembrane region" description="Helical" evidence="8">
    <location>
        <begin position="76"/>
        <end position="98"/>
    </location>
</feature>
<dbReference type="EnsemblMetazoa" id="XM_022806330">
    <property type="protein sequence ID" value="XP_022662065"/>
    <property type="gene ID" value="LOC111250715"/>
</dbReference>
<dbReference type="GO" id="GO:0016485">
    <property type="term" value="P:protein processing"/>
    <property type="evidence" value="ECO:0007669"/>
    <property type="project" value="TreeGrafter"/>
</dbReference>
<keyword evidence="4" id="KW-0479">Metal-binding</keyword>
<dbReference type="Pfam" id="PF05649">
    <property type="entry name" value="Peptidase_M13_N"/>
    <property type="match status" value="1"/>
</dbReference>
<dbReference type="GO" id="GO:0046872">
    <property type="term" value="F:metal ion binding"/>
    <property type="evidence" value="ECO:0007669"/>
    <property type="project" value="UniProtKB-KW"/>
</dbReference>
<evidence type="ECO:0000313" key="12">
    <source>
        <dbReference type="Proteomes" id="UP000594260"/>
    </source>
</evidence>
<dbReference type="Pfam" id="PF01431">
    <property type="entry name" value="Peptidase_M13"/>
    <property type="match status" value="1"/>
</dbReference>
<dbReference type="GO" id="GO:0005886">
    <property type="term" value="C:plasma membrane"/>
    <property type="evidence" value="ECO:0007669"/>
    <property type="project" value="TreeGrafter"/>
</dbReference>
<evidence type="ECO:0000259" key="9">
    <source>
        <dbReference type="Pfam" id="PF01431"/>
    </source>
</evidence>
<comment type="similarity">
    <text evidence="2">Belongs to the peptidase M13 family.</text>
</comment>
<feature type="domain" description="Peptidase M13 N-terminal" evidence="10">
    <location>
        <begin position="176"/>
        <end position="567"/>
    </location>
</feature>
<dbReference type="Gene3D" id="1.10.1380.10">
    <property type="entry name" value="Neutral endopeptidase , domain2"/>
    <property type="match status" value="1"/>
</dbReference>
<dbReference type="AlphaFoldDB" id="A0A7M7K8R0"/>
<dbReference type="Proteomes" id="UP000594260">
    <property type="component" value="Unplaced"/>
</dbReference>
<evidence type="ECO:0000256" key="1">
    <source>
        <dbReference type="ARBA" id="ARBA00001947"/>
    </source>
</evidence>
<evidence type="ECO:0000259" key="10">
    <source>
        <dbReference type="Pfam" id="PF05649"/>
    </source>
</evidence>
<dbReference type="PANTHER" id="PTHR11733:SF224">
    <property type="entry name" value="NEPRILYSIN-2"/>
    <property type="match status" value="1"/>
</dbReference>
<dbReference type="SUPFAM" id="SSF55486">
    <property type="entry name" value="Metalloproteases ('zincins'), catalytic domain"/>
    <property type="match status" value="1"/>
</dbReference>
<dbReference type="InterPro" id="IPR000718">
    <property type="entry name" value="Peptidase_M13"/>
</dbReference>
<evidence type="ECO:0000256" key="3">
    <source>
        <dbReference type="ARBA" id="ARBA00022670"/>
    </source>
</evidence>
<feature type="domain" description="Peptidase M13 C-terminal" evidence="9">
    <location>
        <begin position="628"/>
        <end position="833"/>
    </location>
</feature>
<dbReference type="InParanoid" id="A0A7M7K8R0"/>
<keyword evidence="8" id="KW-1133">Transmembrane helix</keyword>
<dbReference type="CTD" id="40588"/>
<dbReference type="PROSITE" id="PS51885">
    <property type="entry name" value="NEPRILYSIN"/>
    <property type="match status" value="1"/>
</dbReference>
<keyword evidence="8" id="KW-0812">Transmembrane</keyword>
<dbReference type="InterPro" id="IPR018497">
    <property type="entry name" value="Peptidase_M13_C"/>
</dbReference>
<evidence type="ECO:0000256" key="2">
    <source>
        <dbReference type="ARBA" id="ARBA00007357"/>
    </source>
</evidence>
<keyword evidence="5" id="KW-0378">Hydrolase</keyword>
<proteinExistence type="inferred from homology"/>
<protein>
    <submittedName>
        <fullName evidence="11">Uncharacterized protein</fullName>
    </submittedName>
</protein>
<keyword evidence="12" id="KW-1185">Reference proteome</keyword>
<evidence type="ECO:0000256" key="6">
    <source>
        <dbReference type="ARBA" id="ARBA00022833"/>
    </source>
</evidence>
<sequence length="834" mass="94684">MHCYGFDRYYPYKGFWPITESYCDRFLASRPANNILQGISEGGIPLGPFCETLLGYHTWTWQSSWWDRRTRNERTLCGIASVAVAMFLATAIALAVVGHQYQNILAQRGVAVPGAIGHLVAPLSRSPSAAGSVNSALVRADPPKAAMSNYENLCLTQGCVKAAAQIIENMDPTTNPCSDFYQFACGQWIQRQSIPDDKSSITQFSIIQDELDAKLRVIVEKPVNPKKDQPHVVNLKNLYQSCVNTSTLDRLGEEPLLKVLRELGGWPVVEGANWKGNSSFNWLQTIIAFRKLGYSHDIIFDLSVIPDFRNNTKHLIDLDQATLGLPDRTYLLKGMSDSVVKAYFKLMTEAASLLGAKNTDQTRKELEDALHFETMLANYSLPREERRNISALYNKMPLSELKKFSPTINWDLYFNSLLVDHIDDDEMINVGVPNFIAQVAKLLQTVDKRTLANYMMWRVVLQSYATLGKAWRDQLHNFNSVLTGKTRENPRWEQCMTSLTGSLGLSLSNLYVKNFFHEDSKDHALSMVKYITNEFLNIIKEVDWMDSATRLRAKNKAEAIVPYIGYPSELMNDTLLSDHYTNVSMKSDEYFKNVMQLRRWSTDYSFGQLRKPHIKGEWKKHAQVAVVNAFYNSLENCIEFPAGILQGAFFSKDRPNYLNFGAIGFVIGHEITHGFDDRGRQFDKDGNNKNWWEHETDEKFKGRAQCIIHQYGNYTVPEINMPVNGINTQGENIADNGGIKEAFRAYRQWVKDNGPEGSLPGLNYTADQLFWISAANVWCGKYRPEVMRLRTISGSHSPAPYRVIGPMSNTIEFAEQFNCPIGSPMNPKHKCTVW</sequence>
<comment type="cofactor">
    <cofactor evidence="1">
        <name>Zn(2+)</name>
        <dbReference type="ChEBI" id="CHEBI:29105"/>
    </cofactor>
</comment>
<dbReference type="OrthoDB" id="6671782at2759"/>
<dbReference type="GO" id="GO:0004222">
    <property type="term" value="F:metalloendopeptidase activity"/>
    <property type="evidence" value="ECO:0007669"/>
    <property type="project" value="InterPro"/>
</dbReference>
<dbReference type="PRINTS" id="PR00786">
    <property type="entry name" value="NEPRILYSIN"/>
</dbReference>
<dbReference type="GeneID" id="111250715"/>
<evidence type="ECO:0000256" key="4">
    <source>
        <dbReference type="ARBA" id="ARBA00022723"/>
    </source>
</evidence>
<dbReference type="RefSeq" id="XP_022662065.1">
    <property type="nucleotide sequence ID" value="XM_022806330.1"/>
</dbReference>
<evidence type="ECO:0000256" key="5">
    <source>
        <dbReference type="ARBA" id="ARBA00022801"/>
    </source>
</evidence>
<keyword evidence="6" id="KW-0862">Zinc</keyword>
<evidence type="ECO:0000256" key="8">
    <source>
        <dbReference type="SAM" id="Phobius"/>
    </source>
</evidence>
<dbReference type="InterPro" id="IPR024079">
    <property type="entry name" value="MetalloPept_cat_dom_sf"/>
</dbReference>
<dbReference type="OMA" id="STMATHI"/>
<dbReference type="InterPro" id="IPR008753">
    <property type="entry name" value="Peptidase_M13_N"/>
</dbReference>
<keyword evidence="3" id="KW-0645">Protease</keyword>
<name>A0A7M7K8R0_VARDE</name>
<dbReference type="Gene3D" id="3.40.390.10">
    <property type="entry name" value="Collagenase (Catalytic Domain)"/>
    <property type="match status" value="1"/>
</dbReference>
<evidence type="ECO:0000256" key="7">
    <source>
        <dbReference type="ARBA" id="ARBA00023049"/>
    </source>
</evidence>
<keyword evidence="7" id="KW-0482">Metalloprotease</keyword>
<dbReference type="CDD" id="cd08662">
    <property type="entry name" value="M13"/>
    <property type="match status" value="1"/>
</dbReference>
<reference evidence="11" key="1">
    <citation type="submission" date="2021-01" db="UniProtKB">
        <authorList>
            <consortium name="EnsemblMetazoa"/>
        </authorList>
    </citation>
    <scope>IDENTIFICATION</scope>
</reference>
<accession>A0A7M7K8R0</accession>
<keyword evidence="8" id="KW-0472">Membrane</keyword>
<dbReference type="KEGG" id="vde:111250715"/>
<evidence type="ECO:0000313" key="11">
    <source>
        <dbReference type="EnsemblMetazoa" id="XP_022662065"/>
    </source>
</evidence>
<dbReference type="InterPro" id="IPR042089">
    <property type="entry name" value="Peptidase_M13_dom_2"/>
</dbReference>